<name>A0A6A4BPW7_9STRA</name>
<organism evidence="1 2">
    <name type="scientific">Phytophthora fragariae</name>
    <dbReference type="NCBI Taxonomy" id="53985"/>
    <lineage>
        <taxon>Eukaryota</taxon>
        <taxon>Sar</taxon>
        <taxon>Stramenopiles</taxon>
        <taxon>Oomycota</taxon>
        <taxon>Peronosporomycetes</taxon>
        <taxon>Peronosporales</taxon>
        <taxon>Peronosporaceae</taxon>
        <taxon>Phytophthora</taxon>
    </lineage>
</organism>
<comment type="caution">
    <text evidence="1">The sequence shown here is derived from an EMBL/GenBank/DDBJ whole genome shotgun (WGS) entry which is preliminary data.</text>
</comment>
<sequence length="84" mass="8852">MVLTRTQAAAQAAAQAATQDGIQELDPEEATALVEYSSTRQASVAQFAPGADELIANLAQHFIAQTQALAAEQAMLYSQQQGQC</sequence>
<feature type="non-terminal residue" evidence="1">
    <location>
        <position position="84"/>
    </location>
</feature>
<proteinExistence type="predicted"/>
<evidence type="ECO:0000313" key="1">
    <source>
        <dbReference type="EMBL" id="KAE9277368.1"/>
    </source>
</evidence>
<dbReference type="AlphaFoldDB" id="A0A6A4BPW7"/>
<evidence type="ECO:0000313" key="2">
    <source>
        <dbReference type="Proteomes" id="UP000437068"/>
    </source>
</evidence>
<gene>
    <name evidence="1" type="ORF">PF001_g25681</name>
</gene>
<protein>
    <submittedName>
        <fullName evidence="1">Uncharacterized protein</fullName>
    </submittedName>
</protein>
<dbReference type="Proteomes" id="UP000437068">
    <property type="component" value="Unassembled WGS sequence"/>
</dbReference>
<accession>A0A6A4BPW7</accession>
<dbReference type="EMBL" id="QXGE01003056">
    <property type="protein sequence ID" value="KAE9277368.1"/>
    <property type="molecule type" value="Genomic_DNA"/>
</dbReference>
<reference evidence="1 2" key="1">
    <citation type="submission" date="2018-08" db="EMBL/GenBank/DDBJ databases">
        <title>Genomic investigation of the strawberry pathogen Phytophthora fragariae indicates pathogenicity is determined by transcriptional variation in three key races.</title>
        <authorList>
            <person name="Adams T.M."/>
            <person name="Armitage A.D."/>
            <person name="Sobczyk M.K."/>
            <person name="Bates H.J."/>
            <person name="Dunwell J.M."/>
            <person name="Nellist C.F."/>
            <person name="Harrison R.J."/>
        </authorList>
    </citation>
    <scope>NUCLEOTIDE SEQUENCE [LARGE SCALE GENOMIC DNA]</scope>
    <source>
        <strain evidence="1 2">A4</strain>
    </source>
</reference>